<name>A0ABT2GJX8_9MICO</name>
<feature type="non-terminal residue" evidence="11">
    <location>
        <position position="515"/>
    </location>
</feature>
<feature type="transmembrane region" description="Helical" evidence="9">
    <location>
        <begin position="168"/>
        <end position="201"/>
    </location>
</feature>
<evidence type="ECO:0000256" key="3">
    <source>
        <dbReference type="ARBA" id="ARBA00022676"/>
    </source>
</evidence>
<evidence type="ECO:0000256" key="8">
    <source>
        <dbReference type="SAM" id="MobiDB-lite"/>
    </source>
</evidence>
<organism evidence="11 12">
    <name type="scientific">Herbiconiux gentiana</name>
    <dbReference type="NCBI Taxonomy" id="2970912"/>
    <lineage>
        <taxon>Bacteria</taxon>
        <taxon>Bacillati</taxon>
        <taxon>Actinomycetota</taxon>
        <taxon>Actinomycetes</taxon>
        <taxon>Micrococcales</taxon>
        <taxon>Microbacteriaceae</taxon>
        <taxon>Herbiconiux</taxon>
    </lineage>
</organism>
<evidence type="ECO:0000313" key="12">
    <source>
        <dbReference type="Proteomes" id="UP001165580"/>
    </source>
</evidence>
<dbReference type="Pfam" id="PF13231">
    <property type="entry name" value="PMT_2"/>
    <property type="match status" value="1"/>
</dbReference>
<dbReference type="PANTHER" id="PTHR33908">
    <property type="entry name" value="MANNOSYLTRANSFERASE YKCB-RELATED"/>
    <property type="match status" value="1"/>
</dbReference>
<feature type="transmembrane region" description="Helical" evidence="9">
    <location>
        <begin position="372"/>
        <end position="391"/>
    </location>
</feature>
<feature type="transmembrane region" description="Helical" evidence="9">
    <location>
        <begin position="437"/>
        <end position="455"/>
    </location>
</feature>
<feature type="transmembrane region" description="Helical" evidence="9">
    <location>
        <begin position="81"/>
        <end position="110"/>
    </location>
</feature>
<dbReference type="InterPro" id="IPR050297">
    <property type="entry name" value="LipidA_mod_glycosyltrf_83"/>
</dbReference>
<reference evidence="11" key="1">
    <citation type="submission" date="2022-08" db="EMBL/GenBank/DDBJ databases">
        <authorList>
            <person name="Deng Y."/>
            <person name="Han X.-F."/>
            <person name="Zhang Y.-Q."/>
        </authorList>
    </citation>
    <scope>NUCLEOTIDE SEQUENCE</scope>
    <source>
        <strain evidence="11">CPCC 205716</strain>
    </source>
</reference>
<feature type="transmembrane region" description="Helical" evidence="9">
    <location>
        <begin position="321"/>
        <end position="339"/>
    </location>
</feature>
<evidence type="ECO:0000256" key="1">
    <source>
        <dbReference type="ARBA" id="ARBA00004651"/>
    </source>
</evidence>
<evidence type="ECO:0000256" key="5">
    <source>
        <dbReference type="ARBA" id="ARBA00022692"/>
    </source>
</evidence>
<feature type="transmembrane region" description="Helical" evidence="9">
    <location>
        <begin position="213"/>
        <end position="234"/>
    </location>
</feature>
<dbReference type="GO" id="GO:0016757">
    <property type="term" value="F:glycosyltransferase activity"/>
    <property type="evidence" value="ECO:0007669"/>
    <property type="project" value="UniProtKB-KW"/>
</dbReference>
<protein>
    <submittedName>
        <fullName evidence="11">Glycosyltransferase family 39 protein</fullName>
        <ecNumber evidence="11">2.4.-.-</ecNumber>
    </submittedName>
</protein>
<evidence type="ECO:0000256" key="7">
    <source>
        <dbReference type="ARBA" id="ARBA00023136"/>
    </source>
</evidence>
<proteinExistence type="predicted"/>
<feature type="transmembrane region" description="Helical" evidence="9">
    <location>
        <begin position="116"/>
        <end position="138"/>
    </location>
</feature>
<evidence type="ECO:0000313" key="11">
    <source>
        <dbReference type="EMBL" id="MCS5716512.1"/>
    </source>
</evidence>
<evidence type="ECO:0000256" key="4">
    <source>
        <dbReference type="ARBA" id="ARBA00022679"/>
    </source>
</evidence>
<dbReference type="EC" id="2.4.-.-" evidence="11"/>
<keyword evidence="3 11" id="KW-0328">Glycosyltransferase</keyword>
<comment type="caution">
    <text evidence="11">The sequence shown here is derived from an EMBL/GenBank/DDBJ whole genome shotgun (WGS) entry which is preliminary data.</text>
</comment>
<dbReference type="InterPro" id="IPR038731">
    <property type="entry name" value="RgtA/B/C-like"/>
</dbReference>
<keyword evidence="7 9" id="KW-0472">Membrane</keyword>
<keyword evidence="6 9" id="KW-1133">Transmembrane helix</keyword>
<accession>A0ABT2GJX8</accession>
<evidence type="ECO:0000259" key="10">
    <source>
        <dbReference type="Pfam" id="PF13231"/>
    </source>
</evidence>
<dbReference type="RefSeq" id="WP_259488029.1">
    <property type="nucleotide sequence ID" value="NZ_JANTEZ010000015.1"/>
</dbReference>
<comment type="subcellular location">
    <subcellularLocation>
        <location evidence="1">Cell membrane</location>
        <topology evidence="1">Multi-pass membrane protein</topology>
    </subcellularLocation>
</comment>
<keyword evidence="4 11" id="KW-0808">Transferase</keyword>
<evidence type="ECO:0000256" key="9">
    <source>
        <dbReference type="SAM" id="Phobius"/>
    </source>
</evidence>
<dbReference type="PANTHER" id="PTHR33908:SF3">
    <property type="entry name" value="UNDECAPRENYL PHOSPHATE-ALPHA-4-AMINO-4-DEOXY-L-ARABINOSE ARABINOSYL TRANSFERASE"/>
    <property type="match status" value="1"/>
</dbReference>
<keyword evidence="5 9" id="KW-0812">Transmembrane</keyword>
<keyword evidence="12" id="KW-1185">Reference proteome</keyword>
<feature type="transmembrane region" description="Helical" evidence="9">
    <location>
        <begin position="345"/>
        <end position="365"/>
    </location>
</feature>
<feature type="region of interest" description="Disordered" evidence="8">
    <location>
        <begin position="479"/>
        <end position="515"/>
    </location>
</feature>
<sequence length="515" mass="53507">MRTRLLRPWPLRSWHLGLAALTAVSAFVTLWALQLGQRSEYYAAIALSMSRSWSNLLFGAFDPAGTVTLDKIPGSFWVPALFVKAFGFSTWSVNAPNALATVAAVVVVAFTAKRMLGPTAGLLAGAVVASTPIVAAVARSNQPESFFVLALALTAWAATRAVERASGVWLVVAGAFVALGFQFYMLESWAVWPALAAGWLCTRKRWLTKLWQLALAGLVSLALSLVWIVTVALIPTADRPYIGGTGGNDPFEMVFGYNGLGRFSATSDSADYRSFTPPFSGDAGALRLFDVEVAPQVAWLIPAALVAVVVLWRLEPTRRALTVLLGAWLVTFLAMFSAVAGMHQFYTAALAVPIALLVGWAVAAGRRSGRPWPLVALVVAASVTALGVGLYQPDYLYPVAVAQAVVAVVVIALLIARRRGRDRPSPGRLQRAADARWFAVLTAAALLLTPAGWSLDAMNHENSINPIAGAGAAFGGGGGGAGGAGGASSARGAGGGAPGARPSGGDGTRGAAGGA</sequence>
<feature type="domain" description="Glycosyltransferase RgtA/B/C/D-like" evidence="10">
    <location>
        <begin position="71"/>
        <end position="227"/>
    </location>
</feature>
<dbReference type="Proteomes" id="UP001165580">
    <property type="component" value="Unassembled WGS sequence"/>
</dbReference>
<feature type="transmembrane region" description="Helical" evidence="9">
    <location>
        <begin position="397"/>
        <end position="416"/>
    </location>
</feature>
<evidence type="ECO:0000256" key="6">
    <source>
        <dbReference type="ARBA" id="ARBA00022989"/>
    </source>
</evidence>
<feature type="transmembrane region" description="Helical" evidence="9">
    <location>
        <begin position="297"/>
        <end position="314"/>
    </location>
</feature>
<gene>
    <name evidence="11" type="ORF">NVV95_18345</name>
</gene>
<evidence type="ECO:0000256" key="2">
    <source>
        <dbReference type="ARBA" id="ARBA00022475"/>
    </source>
</evidence>
<keyword evidence="2" id="KW-1003">Cell membrane</keyword>
<dbReference type="EMBL" id="JANTEZ010000015">
    <property type="protein sequence ID" value="MCS5716512.1"/>
    <property type="molecule type" value="Genomic_DNA"/>
</dbReference>